<evidence type="ECO:0000313" key="2">
    <source>
        <dbReference type="Proteomes" id="UP000005446"/>
    </source>
</evidence>
<gene>
    <name evidence="1" type="ORF">M7I_1569</name>
</gene>
<keyword evidence="2" id="KW-1185">Reference proteome</keyword>
<dbReference type="HOGENOM" id="CLU_3087422_0_0_1"/>
<dbReference type="InParanoid" id="H0EGF3"/>
<sequence>MEMFTVVFVGRIVVGVPVSESVVIVTRTREPQAGDTELVAVAEKAWYELIHL</sequence>
<comment type="caution">
    <text evidence="1">The sequence shown here is derived from an EMBL/GenBank/DDBJ whole genome shotgun (WGS) entry which is preliminary data.</text>
</comment>
<evidence type="ECO:0000313" key="1">
    <source>
        <dbReference type="EMBL" id="EHL02488.1"/>
    </source>
</evidence>
<dbReference type="Proteomes" id="UP000005446">
    <property type="component" value="Unassembled WGS sequence"/>
</dbReference>
<protein>
    <submittedName>
        <fullName evidence="1">Uncharacterized protein</fullName>
    </submittedName>
</protein>
<accession>H0EGF3</accession>
<dbReference type="EMBL" id="AGUE01000023">
    <property type="protein sequence ID" value="EHL02488.1"/>
    <property type="molecule type" value="Genomic_DNA"/>
</dbReference>
<dbReference type="AlphaFoldDB" id="H0EGF3"/>
<organism evidence="1 2">
    <name type="scientific">Glarea lozoyensis (strain ATCC 74030 / MF5533)</name>
    <dbReference type="NCBI Taxonomy" id="1104152"/>
    <lineage>
        <taxon>Eukaryota</taxon>
        <taxon>Fungi</taxon>
        <taxon>Dikarya</taxon>
        <taxon>Ascomycota</taxon>
        <taxon>Pezizomycotina</taxon>
        <taxon>Leotiomycetes</taxon>
        <taxon>Helotiales</taxon>
        <taxon>Helotiaceae</taxon>
        <taxon>Glarea</taxon>
    </lineage>
</organism>
<reference evidence="1 2" key="1">
    <citation type="journal article" date="2012" name="Eukaryot. Cell">
        <title>Genome sequence of the fungus Glarea lozoyensis: the first genome sequence of a species from the Helotiaceae family.</title>
        <authorList>
            <person name="Youssar L."/>
            <person name="Gruening B.A."/>
            <person name="Erxleben A."/>
            <person name="Guenther S."/>
            <person name="Huettel W."/>
        </authorList>
    </citation>
    <scope>NUCLEOTIDE SEQUENCE [LARGE SCALE GENOMIC DNA]</scope>
    <source>
        <strain evidence="2">ATCC 74030 / MF5533</strain>
    </source>
</reference>
<name>H0EGF3_GLAL7</name>
<proteinExistence type="predicted"/>